<keyword evidence="7" id="KW-1185">Reference proteome</keyword>
<keyword evidence="1" id="KW-0813">Transport</keyword>
<name>A0A1M6QK16_9BACT</name>
<dbReference type="Proteomes" id="UP000184275">
    <property type="component" value="Unassembled WGS sequence"/>
</dbReference>
<reference evidence="7" key="1">
    <citation type="submission" date="2016-11" db="EMBL/GenBank/DDBJ databases">
        <authorList>
            <person name="Varghese N."/>
            <person name="Submissions S."/>
        </authorList>
    </citation>
    <scope>NUCLEOTIDE SEQUENCE [LARGE SCALE GENOMIC DNA]</scope>
    <source>
        <strain evidence="7">UWOS</strain>
    </source>
</reference>
<evidence type="ECO:0000259" key="4">
    <source>
        <dbReference type="PROSITE" id="PS50893"/>
    </source>
</evidence>
<dbReference type="GO" id="GO:0005524">
    <property type="term" value="F:ATP binding"/>
    <property type="evidence" value="ECO:0007669"/>
    <property type="project" value="UniProtKB-KW"/>
</dbReference>
<protein>
    <submittedName>
        <fullName evidence="5">ABC-2 type transport system ATP-binding protein</fullName>
    </submittedName>
</protein>
<evidence type="ECO:0000313" key="8">
    <source>
        <dbReference type="Proteomes" id="UP000190449"/>
    </source>
</evidence>
<dbReference type="SMART" id="SM00382">
    <property type="entry name" value="AAA"/>
    <property type="match status" value="1"/>
</dbReference>
<keyword evidence="3 5" id="KW-0067">ATP-binding</keyword>
<evidence type="ECO:0000256" key="3">
    <source>
        <dbReference type="ARBA" id="ARBA00022840"/>
    </source>
</evidence>
<dbReference type="GO" id="GO:0016887">
    <property type="term" value="F:ATP hydrolysis activity"/>
    <property type="evidence" value="ECO:0007669"/>
    <property type="project" value="InterPro"/>
</dbReference>
<dbReference type="CDD" id="cd03230">
    <property type="entry name" value="ABC_DR_subfamily_A"/>
    <property type="match status" value="1"/>
</dbReference>
<evidence type="ECO:0000256" key="1">
    <source>
        <dbReference type="ARBA" id="ARBA00022448"/>
    </source>
</evidence>
<feature type="domain" description="ABC transporter" evidence="4">
    <location>
        <begin position="5"/>
        <end position="235"/>
    </location>
</feature>
<dbReference type="PROSITE" id="PS50893">
    <property type="entry name" value="ABC_TRANSPORTER_2"/>
    <property type="match status" value="1"/>
</dbReference>
<reference evidence="6 8" key="3">
    <citation type="submission" date="2017-02" db="EMBL/GenBank/DDBJ databases">
        <authorList>
            <person name="Peterson S.W."/>
        </authorList>
    </citation>
    <scope>NUCLEOTIDE SEQUENCE [LARGE SCALE GENOMIC DNA]</scope>
    <source>
        <strain evidence="6 8">ATCC 43854</strain>
    </source>
</reference>
<dbReference type="InterPro" id="IPR051782">
    <property type="entry name" value="ABC_Transporter_VariousFunc"/>
</dbReference>
<dbReference type="PANTHER" id="PTHR42939">
    <property type="entry name" value="ABC TRANSPORTER ATP-BINDING PROTEIN ALBC-RELATED"/>
    <property type="match status" value="1"/>
</dbReference>
<dbReference type="STRING" id="28122.SAMN02745108_01313"/>
<dbReference type="InterPro" id="IPR003593">
    <property type="entry name" value="AAA+_ATPase"/>
</dbReference>
<dbReference type="RefSeq" id="WP_143159288.1">
    <property type="nucleotide sequence ID" value="NZ_FRAW01000002.1"/>
</dbReference>
<organism evidence="5 7">
    <name type="scientific">Fibrobacter intestinalis</name>
    <dbReference type="NCBI Taxonomy" id="28122"/>
    <lineage>
        <taxon>Bacteria</taxon>
        <taxon>Pseudomonadati</taxon>
        <taxon>Fibrobacterota</taxon>
        <taxon>Fibrobacteria</taxon>
        <taxon>Fibrobacterales</taxon>
        <taxon>Fibrobacteraceae</taxon>
        <taxon>Fibrobacter</taxon>
    </lineage>
</organism>
<dbReference type="PANTHER" id="PTHR42939:SF1">
    <property type="entry name" value="ABC TRANSPORTER ATP-BINDING PROTEIN ALBC-RELATED"/>
    <property type="match status" value="1"/>
</dbReference>
<proteinExistence type="predicted"/>
<dbReference type="InterPro" id="IPR003439">
    <property type="entry name" value="ABC_transporter-like_ATP-bd"/>
</dbReference>
<sequence>MSACIHFSHLSFAYSKQSSLALDNVDFAIGKGESFALLGPNGAGKTTLLRILCGRLSALNGCVKLDSEMRLPNGMLNLAKCGILLENPGVYPRLSIEEYLRFFADFYAVPDLKTRLSKLADALGILNLFQKMGTLSQGMRQKVQIMRALLPCPSLLLLDEPVANLDPESRETVWELLADWKRQTNGTLVVCSHILAEMDKVATSFAILERGKLLCCKKVSDLQNREVEIRVRIPEGETEAAFCEHLLSSAKKTMGEVLNVKTVRPSLEKFYWECVASLKSQGLKK</sequence>
<evidence type="ECO:0000313" key="6">
    <source>
        <dbReference type="EMBL" id="SJZ68245.1"/>
    </source>
</evidence>
<evidence type="ECO:0000256" key="2">
    <source>
        <dbReference type="ARBA" id="ARBA00022741"/>
    </source>
</evidence>
<dbReference type="EMBL" id="FRAW01000002">
    <property type="protein sequence ID" value="SHK20377.1"/>
    <property type="molecule type" value="Genomic_DNA"/>
</dbReference>
<reference evidence="5" key="2">
    <citation type="submission" date="2016-11" db="EMBL/GenBank/DDBJ databases">
        <authorList>
            <person name="Jaros S."/>
            <person name="Januszkiewicz K."/>
            <person name="Wedrychowicz H."/>
        </authorList>
    </citation>
    <scope>NUCLEOTIDE SEQUENCE [LARGE SCALE GENOMIC DNA]</scope>
    <source>
        <strain evidence="5">UWOS</strain>
    </source>
</reference>
<dbReference type="Pfam" id="PF00005">
    <property type="entry name" value="ABC_tran"/>
    <property type="match status" value="1"/>
</dbReference>
<dbReference type="InterPro" id="IPR027417">
    <property type="entry name" value="P-loop_NTPase"/>
</dbReference>
<dbReference type="AlphaFoldDB" id="A0A1M6QK16"/>
<evidence type="ECO:0000313" key="5">
    <source>
        <dbReference type="EMBL" id="SHK20377.1"/>
    </source>
</evidence>
<accession>A0A1M6QK16</accession>
<evidence type="ECO:0000313" key="7">
    <source>
        <dbReference type="Proteomes" id="UP000184275"/>
    </source>
</evidence>
<gene>
    <name evidence="6" type="ORF">SAMN02745108_01313</name>
    <name evidence="5" type="ORF">SAMN05720469_102126</name>
</gene>
<dbReference type="EMBL" id="FUWU01000019">
    <property type="protein sequence ID" value="SJZ68245.1"/>
    <property type="molecule type" value="Genomic_DNA"/>
</dbReference>
<accession>A0A1T4MN67</accession>
<dbReference type="SUPFAM" id="SSF52540">
    <property type="entry name" value="P-loop containing nucleoside triphosphate hydrolases"/>
    <property type="match status" value="1"/>
</dbReference>
<dbReference type="Gene3D" id="3.40.50.300">
    <property type="entry name" value="P-loop containing nucleotide triphosphate hydrolases"/>
    <property type="match status" value="1"/>
</dbReference>
<keyword evidence="2" id="KW-0547">Nucleotide-binding</keyword>
<dbReference type="Proteomes" id="UP000190449">
    <property type="component" value="Unassembled WGS sequence"/>
</dbReference>